<protein>
    <submittedName>
        <fullName evidence="1">Uncharacterized protein</fullName>
    </submittedName>
</protein>
<reference evidence="1" key="1">
    <citation type="journal article" date="2020" name="Stud. Mycol.">
        <title>101 Dothideomycetes genomes: a test case for predicting lifestyles and emergence of pathogens.</title>
        <authorList>
            <person name="Haridas S."/>
            <person name="Albert R."/>
            <person name="Binder M."/>
            <person name="Bloem J."/>
            <person name="Labutti K."/>
            <person name="Salamov A."/>
            <person name="Andreopoulos B."/>
            <person name="Baker S."/>
            <person name="Barry K."/>
            <person name="Bills G."/>
            <person name="Bluhm B."/>
            <person name="Cannon C."/>
            <person name="Castanera R."/>
            <person name="Culley D."/>
            <person name="Daum C."/>
            <person name="Ezra D."/>
            <person name="Gonzalez J."/>
            <person name="Henrissat B."/>
            <person name="Kuo A."/>
            <person name="Liang C."/>
            <person name="Lipzen A."/>
            <person name="Lutzoni F."/>
            <person name="Magnuson J."/>
            <person name="Mondo S."/>
            <person name="Nolan M."/>
            <person name="Ohm R."/>
            <person name="Pangilinan J."/>
            <person name="Park H.-J."/>
            <person name="Ramirez L."/>
            <person name="Alfaro M."/>
            <person name="Sun H."/>
            <person name="Tritt A."/>
            <person name="Yoshinaga Y."/>
            <person name="Zwiers L.-H."/>
            <person name="Turgeon B."/>
            <person name="Goodwin S."/>
            <person name="Spatafora J."/>
            <person name="Crous P."/>
            <person name="Grigoriev I."/>
        </authorList>
    </citation>
    <scope>NUCLEOTIDE SEQUENCE</scope>
    <source>
        <strain evidence="1">ATCC 200398</strain>
    </source>
</reference>
<evidence type="ECO:0000313" key="1">
    <source>
        <dbReference type="EMBL" id="KAF2468360.1"/>
    </source>
</evidence>
<accession>A0ACB6QN94</accession>
<keyword evidence="2" id="KW-1185">Reference proteome</keyword>
<sequence length="574" mass="62871">MWRSTLLSTLFLAAVSLAIEIPAVPTWPTSGRCTDKSLTIPSWIITKYKVSGGTTTFQIANRAAEVATDIGHIECTADNKCSGYGIDELRATISTGSDGRRIVGVSQLWQCGETGDKYGKLPLFTNVHKRDTWANQTIRIIFIANGTTVITQCSGSDCVSPITYLVYGTLSLPVPLTPTQPSPPTGYGAPACASIGKSQWTVSGISFQNYTKGQCKQWYGEDQYCLDNNGGTFIAKGVHLKLNITNNAISHTVACIFEPGYYDPYPPSTLRCAGGKFNEITLDVTWTGVAPDFGLKVEELWYCLENPDTNDSPSVLVASGNASFTLNCETHTGITGTANDIVTLCTDSVGSHAIDGIQVARQTLPPFSLVTAYPVHGGCTFDSVANPTFYYRGMYFETSFPAENKNNVTLQRFTAGLTGPGFADFFFYEYKIISGSGVDAVHSCTVYYDGKPKEQHWLCTYQFNPHTKTINQVKVWECRDKNGTNPLFFEGSGSFDWSIDPYSHCTDQSNYKSCYWTDSLANSQPGIPYSIPKVTVSLVNNQPPDYGWPPSVAMLEMPSPVTERVNGKWQRINP</sequence>
<organism evidence="1 2">
    <name type="scientific">Lindgomyces ingoldianus</name>
    <dbReference type="NCBI Taxonomy" id="673940"/>
    <lineage>
        <taxon>Eukaryota</taxon>
        <taxon>Fungi</taxon>
        <taxon>Dikarya</taxon>
        <taxon>Ascomycota</taxon>
        <taxon>Pezizomycotina</taxon>
        <taxon>Dothideomycetes</taxon>
        <taxon>Pleosporomycetidae</taxon>
        <taxon>Pleosporales</taxon>
        <taxon>Lindgomycetaceae</taxon>
        <taxon>Lindgomyces</taxon>
    </lineage>
</organism>
<dbReference type="Proteomes" id="UP000799755">
    <property type="component" value="Unassembled WGS sequence"/>
</dbReference>
<proteinExistence type="predicted"/>
<evidence type="ECO:0000313" key="2">
    <source>
        <dbReference type="Proteomes" id="UP000799755"/>
    </source>
</evidence>
<gene>
    <name evidence="1" type="ORF">BDR25DRAFT_373427</name>
</gene>
<comment type="caution">
    <text evidence="1">The sequence shown here is derived from an EMBL/GenBank/DDBJ whole genome shotgun (WGS) entry which is preliminary data.</text>
</comment>
<name>A0ACB6QN94_9PLEO</name>
<dbReference type="EMBL" id="MU003516">
    <property type="protein sequence ID" value="KAF2468360.1"/>
    <property type="molecule type" value="Genomic_DNA"/>
</dbReference>